<gene>
    <name evidence="1" type="ORF">GSOID_T00031212001</name>
</gene>
<accession>E4YQI2</accession>
<dbReference type="Proteomes" id="UP000011014">
    <property type="component" value="Unassembled WGS sequence"/>
</dbReference>
<dbReference type="AlphaFoldDB" id="E4YQI2"/>
<sequence>MAWLFIPSEFVISSDGQCGKCKGVTKFYMKNDSDEEVFRITCDYATSFGFYDKLCFNCSLKVVSSLKTFTKSQCQFSGGSFKCPANCCIGEMSFETFIKRECCIAAQSLRAKETLEKIDNDLEIQVEKMKDNISAHESLAHHIATVGNKVEIFVEKFANFFPDNGRIESKCYNKIIKR</sequence>
<dbReference type="EMBL" id="FN655046">
    <property type="protein sequence ID" value="CBY37727.1"/>
    <property type="molecule type" value="Genomic_DNA"/>
</dbReference>
<name>E4YQI2_OIKDI</name>
<evidence type="ECO:0000313" key="1">
    <source>
        <dbReference type="EMBL" id="CBY37727.1"/>
    </source>
</evidence>
<organism evidence="1">
    <name type="scientific">Oikopleura dioica</name>
    <name type="common">Tunicate</name>
    <dbReference type="NCBI Taxonomy" id="34765"/>
    <lineage>
        <taxon>Eukaryota</taxon>
        <taxon>Metazoa</taxon>
        <taxon>Chordata</taxon>
        <taxon>Tunicata</taxon>
        <taxon>Appendicularia</taxon>
        <taxon>Copelata</taxon>
        <taxon>Oikopleuridae</taxon>
        <taxon>Oikopleura</taxon>
    </lineage>
</organism>
<reference evidence="1" key="1">
    <citation type="journal article" date="2010" name="Science">
        <title>Plasticity of animal genome architecture unmasked by rapid evolution of a pelagic tunicate.</title>
        <authorList>
            <person name="Denoeud F."/>
            <person name="Henriet S."/>
            <person name="Mungpakdee S."/>
            <person name="Aury J.M."/>
            <person name="Da Silva C."/>
            <person name="Brinkmann H."/>
            <person name="Mikhaleva J."/>
            <person name="Olsen L.C."/>
            <person name="Jubin C."/>
            <person name="Canestro C."/>
            <person name="Bouquet J.M."/>
            <person name="Danks G."/>
            <person name="Poulain J."/>
            <person name="Campsteijn C."/>
            <person name="Adamski M."/>
            <person name="Cross I."/>
            <person name="Yadetie F."/>
            <person name="Muffato M."/>
            <person name="Louis A."/>
            <person name="Butcher S."/>
            <person name="Tsagkogeorga G."/>
            <person name="Konrad A."/>
            <person name="Singh S."/>
            <person name="Jensen M.F."/>
            <person name="Cong E.H."/>
            <person name="Eikeseth-Otteraa H."/>
            <person name="Noel B."/>
            <person name="Anthouard V."/>
            <person name="Porcel B.M."/>
            <person name="Kachouri-Lafond R."/>
            <person name="Nishino A."/>
            <person name="Ugolini M."/>
            <person name="Chourrout P."/>
            <person name="Nishida H."/>
            <person name="Aasland R."/>
            <person name="Huzurbazar S."/>
            <person name="Westhof E."/>
            <person name="Delsuc F."/>
            <person name="Lehrach H."/>
            <person name="Reinhardt R."/>
            <person name="Weissenbach J."/>
            <person name="Roy S.W."/>
            <person name="Artiguenave F."/>
            <person name="Postlethwait J.H."/>
            <person name="Manak J.R."/>
            <person name="Thompson E.M."/>
            <person name="Jaillon O."/>
            <person name="Du Pasquier L."/>
            <person name="Boudinot P."/>
            <person name="Liberles D.A."/>
            <person name="Volff J.N."/>
            <person name="Philippe H."/>
            <person name="Lenhard B."/>
            <person name="Roest Crollius H."/>
            <person name="Wincker P."/>
            <person name="Chourrout D."/>
        </authorList>
    </citation>
    <scope>NUCLEOTIDE SEQUENCE [LARGE SCALE GENOMIC DNA]</scope>
</reference>
<proteinExistence type="predicted"/>
<protein>
    <submittedName>
        <fullName evidence="1">Uncharacterized protein</fullName>
    </submittedName>
</protein>